<dbReference type="AlphaFoldDB" id="K2ICG8"/>
<keyword evidence="3" id="KW-1185">Reference proteome</keyword>
<dbReference type="Pfam" id="PF12514">
    <property type="entry name" value="DUF3718"/>
    <property type="match status" value="1"/>
</dbReference>
<dbReference type="EMBL" id="AMRI01000039">
    <property type="protein sequence ID" value="EKE67611.1"/>
    <property type="molecule type" value="Genomic_DNA"/>
</dbReference>
<dbReference type="OrthoDB" id="6401678at2"/>
<feature type="signal peptide" evidence="1">
    <location>
        <begin position="1"/>
        <end position="20"/>
    </location>
</feature>
<dbReference type="eggNOG" id="ENOG50338YT">
    <property type="taxonomic scope" value="Bacteria"/>
</dbReference>
<evidence type="ECO:0000313" key="2">
    <source>
        <dbReference type="EMBL" id="EKE67611.1"/>
    </source>
</evidence>
<proteinExistence type="predicted"/>
<keyword evidence="1" id="KW-0732">Signal</keyword>
<accession>K2ICG8</accession>
<dbReference type="Proteomes" id="UP000006755">
    <property type="component" value="Unassembled WGS sequence"/>
</dbReference>
<dbReference type="InterPro" id="IPR022193">
    <property type="entry name" value="DUF3718"/>
</dbReference>
<sequence>MKRFALLAAGVVLLSTPAFAAMDPYMESALIDVCKSSASNKPLVLDKAVKAYRLDYPTIADKLVCNGLSVYNFALDRGAERTATRIFQRGRMGVVTIEDISMTGSDDRWYVSF</sequence>
<name>K2ICG8_9GAMM</name>
<evidence type="ECO:0000256" key="1">
    <source>
        <dbReference type="SAM" id="SignalP"/>
    </source>
</evidence>
<organism evidence="2 3">
    <name type="scientific">Gallaecimonas xiamenensis 3-C-1</name>
    <dbReference type="NCBI Taxonomy" id="745411"/>
    <lineage>
        <taxon>Bacteria</taxon>
        <taxon>Pseudomonadati</taxon>
        <taxon>Pseudomonadota</taxon>
        <taxon>Gammaproteobacteria</taxon>
        <taxon>Enterobacterales</taxon>
        <taxon>Gallaecimonadaceae</taxon>
        <taxon>Gallaecimonas</taxon>
    </lineage>
</organism>
<reference evidence="2 3" key="1">
    <citation type="journal article" date="2012" name="J. Bacteriol.">
        <title>Genome Sequence of Gallaecimonas xiamenensis Type Strain 3-C-1.</title>
        <authorList>
            <person name="Lai Q."/>
            <person name="Wang L."/>
            <person name="Wang W."/>
            <person name="Shao Z."/>
        </authorList>
    </citation>
    <scope>NUCLEOTIDE SEQUENCE [LARGE SCALE GENOMIC DNA]</scope>
    <source>
        <strain evidence="2 3">3-C-1</strain>
    </source>
</reference>
<comment type="caution">
    <text evidence="2">The sequence shown here is derived from an EMBL/GenBank/DDBJ whole genome shotgun (WGS) entry which is preliminary data.</text>
</comment>
<evidence type="ECO:0008006" key="4">
    <source>
        <dbReference type="Google" id="ProtNLM"/>
    </source>
</evidence>
<gene>
    <name evidence="2" type="ORF">B3C1_18316</name>
</gene>
<dbReference type="RefSeq" id="WP_008486679.1">
    <property type="nucleotide sequence ID" value="NZ_AMRI01000039.1"/>
</dbReference>
<evidence type="ECO:0000313" key="3">
    <source>
        <dbReference type="Proteomes" id="UP000006755"/>
    </source>
</evidence>
<protein>
    <recommendedName>
        <fullName evidence="4">DUF3718 domain-containing protein</fullName>
    </recommendedName>
</protein>
<dbReference type="STRING" id="745411.B3C1_18316"/>
<feature type="chain" id="PRO_5003861457" description="DUF3718 domain-containing protein" evidence="1">
    <location>
        <begin position="21"/>
        <end position="113"/>
    </location>
</feature>